<dbReference type="InterPro" id="IPR000322">
    <property type="entry name" value="Glyco_hydro_31_TIM"/>
</dbReference>
<evidence type="ECO:0000313" key="6">
    <source>
        <dbReference type="EMBL" id="KAK7573997.1"/>
    </source>
</evidence>
<dbReference type="SUPFAM" id="SSF51445">
    <property type="entry name" value="(Trans)glycosidases"/>
    <property type="match status" value="4"/>
</dbReference>
<dbReference type="Gene3D" id="2.60.40.1180">
    <property type="entry name" value="Golgi alpha-mannosidase II"/>
    <property type="match status" value="4"/>
</dbReference>
<feature type="domain" description="Glycosyl hydrolase family 31 C-terminal" evidence="5">
    <location>
        <begin position="2262"/>
        <end position="2341"/>
    </location>
</feature>
<feature type="domain" description="Glycoside hydrolase family 31 TIM barrel" evidence="4">
    <location>
        <begin position="206"/>
        <end position="491"/>
    </location>
</feature>
<feature type="domain" description="Glycosyl hydrolase family 31 C-terminal" evidence="5">
    <location>
        <begin position="1092"/>
        <end position="1146"/>
    </location>
</feature>
<evidence type="ECO:0000259" key="5">
    <source>
        <dbReference type="Pfam" id="PF21365"/>
    </source>
</evidence>
<dbReference type="Gene3D" id="3.20.20.80">
    <property type="entry name" value="Glycosidases"/>
    <property type="match status" value="4"/>
</dbReference>
<evidence type="ECO:0000259" key="4">
    <source>
        <dbReference type="Pfam" id="PF01055"/>
    </source>
</evidence>
<dbReference type="SUPFAM" id="SSF51011">
    <property type="entry name" value="Glycosyl hydrolase domain"/>
    <property type="match status" value="4"/>
</dbReference>
<dbReference type="EMBL" id="JBBCAQ010000037">
    <property type="protein sequence ID" value="KAK7573997.1"/>
    <property type="molecule type" value="Genomic_DNA"/>
</dbReference>
<dbReference type="InterPro" id="IPR017853">
    <property type="entry name" value="GH"/>
</dbReference>
<keyword evidence="3" id="KW-0326">Glycosidase</keyword>
<dbReference type="GO" id="GO:0005975">
    <property type="term" value="P:carbohydrate metabolic process"/>
    <property type="evidence" value="ECO:0007669"/>
    <property type="project" value="InterPro"/>
</dbReference>
<dbReference type="PANTHER" id="PTHR43053:SF4">
    <property type="entry name" value="MYOGENESIS-REGULATING GLYCOSIDASE"/>
    <property type="match status" value="1"/>
</dbReference>
<dbReference type="InterPro" id="IPR050985">
    <property type="entry name" value="Alpha-glycosidase_related"/>
</dbReference>
<feature type="domain" description="Glycosyl hydrolase family 31 C-terminal" evidence="5">
    <location>
        <begin position="1676"/>
        <end position="1755"/>
    </location>
</feature>
<evidence type="ECO:0000256" key="3">
    <source>
        <dbReference type="ARBA" id="ARBA00023295"/>
    </source>
</evidence>
<keyword evidence="7" id="KW-1185">Reference proteome</keyword>
<keyword evidence="2" id="KW-0378">Hydrolase</keyword>
<dbReference type="Pfam" id="PF21365">
    <property type="entry name" value="Glyco_hydro_31_3rd"/>
    <property type="match status" value="4"/>
</dbReference>
<gene>
    <name evidence="6" type="ORF">V9T40_011188</name>
</gene>
<name>A0AAN9TI65_9HEMI</name>
<feature type="domain" description="Glycoside hydrolase family 31 TIM barrel" evidence="4">
    <location>
        <begin position="1371"/>
        <end position="1667"/>
    </location>
</feature>
<dbReference type="CDD" id="cd06592">
    <property type="entry name" value="GH31_NET37"/>
    <property type="match status" value="4"/>
</dbReference>
<feature type="domain" description="Glycoside hydrolase family 31 TIM barrel" evidence="4">
    <location>
        <begin position="785"/>
        <end position="1084"/>
    </location>
</feature>
<accession>A0AAN9TI65</accession>
<feature type="domain" description="Glycosyl hydrolase family 31 C-terminal" evidence="5">
    <location>
        <begin position="504"/>
        <end position="585"/>
    </location>
</feature>
<dbReference type="GO" id="GO:0004553">
    <property type="term" value="F:hydrolase activity, hydrolyzing O-glycosyl compounds"/>
    <property type="evidence" value="ECO:0007669"/>
    <property type="project" value="InterPro"/>
</dbReference>
<feature type="domain" description="Glycoside hydrolase family 31 TIM barrel" evidence="4">
    <location>
        <begin position="1957"/>
        <end position="2253"/>
    </location>
</feature>
<comment type="similarity">
    <text evidence="1">Belongs to the glycosyl hydrolase 31 family.</text>
</comment>
<comment type="caution">
    <text evidence="6">The sequence shown here is derived from an EMBL/GenBank/DDBJ whole genome shotgun (WGS) entry which is preliminary data.</text>
</comment>
<dbReference type="InterPro" id="IPR048395">
    <property type="entry name" value="Glyco_hydro_31_C"/>
</dbReference>
<dbReference type="PANTHER" id="PTHR43053">
    <property type="entry name" value="GLYCOSIDASE FAMILY 31"/>
    <property type="match status" value="1"/>
</dbReference>
<evidence type="ECO:0000313" key="7">
    <source>
        <dbReference type="Proteomes" id="UP001367676"/>
    </source>
</evidence>
<evidence type="ECO:0000256" key="1">
    <source>
        <dbReference type="ARBA" id="ARBA00007806"/>
    </source>
</evidence>
<organism evidence="6 7">
    <name type="scientific">Parthenolecanium corni</name>
    <dbReference type="NCBI Taxonomy" id="536013"/>
    <lineage>
        <taxon>Eukaryota</taxon>
        <taxon>Metazoa</taxon>
        <taxon>Ecdysozoa</taxon>
        <taxon>Arthropoda</taxon>
        <taxon>Hexapoda</taxon>
        <taxon>Insecta</taxon>
        <taxon>Pterygota</taxon>
        <taxon>Neoptera</taxon>
        <taxon>Paraneoptera</taxon>
        <taxon>Hemiptera</taxon>
        <taxon>Sternorrhyncha</taxon>
        <taxon>Coccoidea</taxon>
        <taxon>Coccidae</taxon>
        <taxon>Parthenolecanium</taxon>
    </lineage>
</organism>
<dbReference type="Proteomes" id="UP001367676">
    <property type="component" value="Unassembled WGS sequence"/>
</dbReference>
<reference evidence="6 7" key="1">
    <citation type="submission" date="2024-03" db="EMBL/GenBank/DDBJ databases">
        <title>Adaptation during the transition from Ophiocordyceps entomopathogen to insect associate is accompanied by gene loss and intensified selection.</title>
        <authorList>
            <person name="Ward C.M."/>
            <person name="Onetto C.A."/>
            <person name="Borneman A.R."/>
        </authorList>
    </citation>
    <scope>NUCLEOTIDE SEQUENCE [LARGE SCALE GENOMIC DNA]</scope>
    <source>
        <strain evidence="6">AWRI1</strain>
        <tissue evidence="6">Single Adult Female</tissue>
    </source>
</reference>
<proteinExistence type="inferred from homology"/>
<sequence>MKDNSTDFTQKINTTIFHGITSDNCSNSENIFCLYWGDFAEFKITKQNEHCEIYKFKTEFNEPVKVIFDLSNIHLYGGDEVDNQSWPLKTKYRQEEAFVSKEYNSEAVLESIWYTSTGFYLYVSPTVPLFVQFENNTLQLIAKRQPPYYRGNITFLDYRICKYDNIKEAFEHAIADKLGQPVSVPSYKIVELPIWSTWAKFKANINESILQEFAESINSHLFPNSQLDIDDRWESCYGSLTVDTQKFPNMKRLVRHLHSKGFKVTLWVHPFVNLDCQPYFSFGRDSNYFVRNFNGSVLTQWWNGICAHIDFTNPDAVSWYETRLKQIIAETGIDSFKFDAGESSWLPQVPLLNTIGDDHPETNLKMYVHTASSFGRMVEVRSARQTQQYPVFVRMLDRETQWTGRLAASTLIPTLLHMNVIGYPFVLPDMIGGNGYGTDLLTEELFIRWLQITVFMPSLQFSYPPWDLSDRAVNITHQLIDLHKKYAPKIFKLMKQATKVPTMVNAPLWWIDPTDPVTFTIDSEFLLGDEILVAPILEKGAINRNIYLPKGVWRDETNASSPLITGPTWVYNYPADLEVLPYFSRVSSAASSLSFIRFTHTIDTSLFDKIKESNCSTNDKQFCLKWGDRGQLRISRIDKNCENYQLWTTFNKPLQVLFDVKNIHLYGGNERDNQTWPMKDTIGKIDSYVSKEYDSIGVLEAMWFTHNGYFLQVEEKVPLFIEYKKDSMNLIAKRELPYVRWSTTHMNYKVCKYDNIKTAFKHVMGNFIEKPAAPPDYKMVELPVWSTWAKYKADINESVVMEFANSISEYGYPNSQLEIDDMWETCYGSLIVDEKRFPDMKGLVDRLHSMGYRVTLWVHPFVNVECKDQYNEGVKRNFFVKRPNGTVFSSWWNGKGAYIDFTNPEAVDWYKMRLQAVLDETGVDSYKFDAGESSWSPQPAILHTMMEDHPETLLKTYIAVAASFGDMIEVRSARQTQKHQIFVRMLDRETCWTGNRLCLHTLIPELLHMNVIGYPYVIPDMIGGNGYNNYPLTKEMFVRWLELNVFMPCLQFSIPPWDMDDEVIKLTQKYIDLHKSYAPMIYELMKSAHVNGTMVNAPLWWIDPTDTTALTIDSEFLLGDILVAPVLEKGATSRDIYFPKGTWKDETVKSAPYINGPTWKESLSKLNKKLRNEAPRGNEHHFSQTVNTSLFDGTKATKCSLRNDEYCIKWGNFGQFRIKKFDESCETFQYWTNTSNKKLIIEFDVSNIHLYGGSQIVNQSWPIKVMDGKIDSFVSSEYNAKAILEAFWYTSNGFTLQVEEKVPLFISYKRNSLTLIASHEAPYIRGSITHLNYRVCKYDNIKIAYEHAIAESLGKPSAPPDYKMVELPIWSTWAKYKTEVNESIVMEFAESISKNGFPNSQLEIDDKWETCYGSLTVDKKRFVDMKGLVDRLHSMGYRITIWVHPFVNTDCQPFFNEGVKNNFFVRRKNGSVVGQWWNGAGANIDFTNPEAVDWYTMRLQKLLDETGIDSYKFDAGETSWSPQVPILHAMMEDHPETLLKAYINTVASFGGMVEVRSARRTQKYPIYVRMMDRGSHWVGNLGMNTIIPELLHMNIIGYPFVLPDMIGGNGYDNELASKEMFIRWLQVTVFMPSLQFSYPPWDYDKQVVSLTRKYIELHKKYAPIIYEQMRRSTVYGTMVNPPVWWIDPTDSIALTIDTEFLLDNVLVAPVMEKGATSRDIYFPKGTWKDETIKDAPYIKGPTWVKNYPASLEVLPHFTLITPNNKHEFSQTVDTSLFDGTKATKCSSRNDEYCIKWGYSGQFRIKKFNEFCETFQYWTNKSNKKLVVEFDVSNIHLYGGSETFNQSWPIRVLDDEIDSFVSSEYNGKAILEAFWYTSNGFTLQVEEKVPLFISYNPNSLTLIASHEAPYIRGSITHLNYRVCKYDNIKIAYEHAIAESLGKPSAPPDYKMVELPIWSTWAKYKTEVNESIVMEFAESISKNGFPNSQLEIDDKWETCYGSLTVDEKRFGDMKGLVDRLHSMGYRVTIWVHPFVNTDCQPFFNEGVKKNFFVRGTNGSVVGRWWNGAGANIDFTNPEAVDWFTMRVQKLLDETGIDSFKFDAGEASWSPQVPILHAMMEDHPETLLKAYINTVASFGGMVEVRSARRTQKYPIYVRMNDRNSRWDGSLGINTVIPELLHMNILGYPFVLPDMIGGNGYNNELASKEMFIRWLQATVFMPSLQFSYPPWDYDEQVVSLTQKYIELHKKYATIIYEQMRRSTVYGTMVNPPVWWIDPTDSTALTIDSEFLLGNVLVAPVMEKGAISRDIYFPKGTWKDETIKDAPYIKGPTWVKNYPASLEVLPHFTLITARTADGDVIIPRYNILPFLDDVTDDDVTQLKAVDDVII</sequence>
<dbReference type="Pfam" id="PF01055">
    <property type="entry name" value="Glyco_hydro_31_2nd"/>
    <property type="match status" value="4"/>
</dbReference>
<dbReference type="InterPro" id="IPR013780">
    <property type="entry name" value="Glyco_hydro_b"/>
</dbReference>
<protein>
    <submittedName>
        <fullName evidence="6">Uncharacterized protein</fullName>
    </submittedName>
</protein>
<evidence type="ECO:0000256" key="2">
    <source>
        <dbReference type="ARBA" id="ARBA00022801"/>
    </source>
</evidence>